<protein>
    <recommendedName>
        <fullName evidence="5">Phosphoserine phosphatase</fullName>
        <ecNumber evidence="4">3.1.3.3</ecNumber>
    </recommendedName>
    <alternativeName>
        <fullName evidence="11">O-phosphoserine phosphohydrolase</fullName>
    </alternativeName>
</protein>
<dbReference type="NCBIfam" id="TIGR00338">
    <property type="entry name" value="serB"/>
    <property type="match status" value="1"/>
</dbReference>
<evidence type="ECO:0000256" key="7">
    <source>
        <dbReference type="ARBA" id="ARBA00022723"/>
    </source>
</evidence>
<evidence type="ECO:0000313" key="16">
    <source>
        <dbReference type="Proteomes" id="UP000094256"/>
    </source>
</evidence>
<keyword evidence="10" id="KW-0718">Serine biosynthesis</keyword>
<sequence>MFIATLIAPGRLTAGDISEARDRLDAAGCSSVAGGWIDDGDAADLAFTLSPDAARQALEGAFAGVDVVVQPAEGRRKHLLVADMDSTMITVECIDELADYAGIKAQISAVTEAAMRGELDFESALDARVALLKGLDEGVIQRCLDERVAIMPGAEALVKTMRGWGATAILVSGGFTRFAEPVAAKIGFHRAIANRLEIAERVLSGTVTKPIVGAQTKLDTLRAATAEFGLPDAATLAVGDGANDLAMIGAAGLGVAYHAKPIVAAAAAARIDHGDLTALLYAQGIPRAAWATV</sequence>
<dbReference type="InterPro" id="IPR036412">
    <property type="entry name" value="HAD-like_sf"/>
</dbReference>
<evidence type="ECO:0000256" key="1">
    <source>
        <dbReference type="ARBA" id="ARBA00001946"/>
    </source>
</evidence>
<dbReference type="SFLD" id="SFLDG01136">
    <property type="entry name" value="C1.6:_Phosphoserine_Phosphatas"/>
    <property type="match status" value="1"/>
</dbReference>
<dbReference type="STRING" id="1560345.AWL63_16795"/>
<organism evidence="15 16">
    <name type="scientific">Sphingomonas panacis</name>
    <dbReference type="NCBI Taxonomy" id="1560345"/>
    <lineage>
        <taxon>Bacteria</taxon>
        <taxon>Pseudomonadati</taxon>
        <taxon>Pseudomonadota</taxon>
        <taxon>Alphaproteobacteria</taxon>
        <taxon>Sphingomonadales</taxon>
        <taxon>Sphingomonadaceae</taxon>
        <taxon>Sphingomonas</taxon>
    </lineage>
</organism>
<dbReference type="EMBL" id="CP014168">
    <property type="protein sequence ID" value="AOH85353.1"/>
    <property type="molecule type" value="Genomic_DNA"/>
</dbReference>
<evidence type="ECO:0000313" key="15">
    <source>
        <dbReference type="EMBL" id="AOH85353.1"/>
    </source>
</evidence>
<evidence type="ECO:0000256" key="9">
    <source>
        <dbReference type="ARBA" id="ARBA00022842"/>
    </source>
</evidence>
<dbReference type="GO" id="GO:0000287">
    <property type="term" value="F:magnesium ion binding"/>
    <property type="evidence" value="ECO:0007669"/>
    <property type="project" value="TreeGrafter"/>
</dbReference>
<dbReference type="Pfam" id="PF12710">
    <property type="entry name" value="HAD"/>
    <property type="match status" value="1"/>
</dbReference>
<comment type="cofactor">
    <cofactor evidence="1">
        <name>Mg(2+)</name>
        <dbReference type="ChEBI" id="CHEBI:18420"/>
    </cofactor>
</comment>
<keyword evidence="6" id="KW-0028">Amino-acid biosynthesis</keyword>
<dbReference type="KEGG" id="span:AWL63_16795"/>
<evidence type="ECO:0000256" key="5">
    <source>
        <dbReference type="ARBA" id="ARBA00015196"/>
    </source>
</evidence>
<evidence type="ECO:0000256" key="14">
    <source>
        <dbReference type="PIRSR" id="PIRSR604469-1"/>
    </source>
</evidence>
<evidence type="ECO:0000256" key="12">
    <source>
        <dbReference type="ARBA" id="ARBA00048138"/>
    </source>
</evidence>
<evidence type="ECO:0000256" key="10">
    <source>
        <dbReference type="ARBA" id="ARBA00023299"/>
    </source>
</evidence>
<keyword evidence="9" id="KW-0460">Magnesium</keyword>
<keyword evidence="16" id="KW-1185">Reference proteome</keyword>
<feature type="active site" description="Nucleophile" evidence="14">
    <location>
        <position position="83"/>
    </location>
</feature>
<dbReference type="Proteomes" id="UP000094256">
    <property type="component" value="Chromosome"/>
</dbReference>
<proteinExistence type="inferred from homology"/>
<reference evidence="15 16" key="1">
    <citation type="submission" date="2016-01" db="EMBL/GenBank/DDBJ databases">
        <title>Complete genome and mega plasmid sequence of Sphingomonas panacis DCY99 elicits systemic resistance in rice to Xanthomonas oryzae.</title>
        <authorList>
            <person name="Kim Y.J."/>
            <person name="Yang D.C."/>
            <person name="Sing P."/>
        </authorList>
    </citation>
    <scope>NUCLEOTIDE SEQUENCE [LARGE SCALE GENOMIC DNA]</scope>
    <source>
        <strain evidence="15 16">DCY99</strain>
    </source>
</reference>
<comment type="catalytic activity">
    <reaction evidence="13">
        <text>O-phospho-D-serine + H2O = D-serine + phosphate</text>
        <dbReference type="Rhea" id="RHEA:24873"/>
        <dbReference type="ChEBI" id="CHEBI:15377"/>
        <dbReference type="ChEBI" id="CHEBI:35247"/>
        <dbReference type="ChEBI" id="CHEBI:43474"/>
        <dbReference type="ChEBI" id="CHEBI:58680"/>
        <dbReference type="EC" id="3.1.3.3"/>
    </reaction>
</comment>
<dbReference type="NCBIfam" id="TIGR01488">
    <property type="entry name" value="HAD-SF-IB"/>
    <property type="match status" value="1"/>
</dbReference>
<dbReference type="PANTHER" id="PTHR43344:SF2">
    <property type="entry name" value="PHOSPHOSERINE PHOSPHATASE"/>
    <property type="match status" value="1"/>
</dbReference>
<keyword evidence="7" id="KW-0479">Metal-binding</keyword>
<keyword evidence="8" id="KW-0378">Hydrolase</keyword>
<evidence type="ECO:0000256" key="8">
    <source>
        <dbReference type="ARBA" id="ARBA00022801"/>
    </source>
</evidence>
<name>A0A1B3ZD54_9SPHN</name>
<gene>
    <name evidence="15" type="ORF">AWL63_16795</name>
</gene>
<evidence type="ECO:0000256" key="2">
    <source>
        <dbReference type="ARBA" id="ARBA00005135"/>
    </source>
</evidence>
<comment type="pathway">
    <text evidence="2">Amino-acid biosynthesis; L-serine biosynthesis; L-serine from 3-phospho-D-glycerate: step 3/3.</text>
</comment>
<accession>A0A1B3ZD54</accession>
<dbReference type="GO" id="GO:0036424">
    <property type="term" value="F:L-phosphoserine phosphatase activity"/>
    <property type="evidence" value="ECO:0007669"/>
    <property type="project" value="InterPro"/>
</dbReference>
<evidence type="ECO:0000256" key="3">
    <source>
        <dbReference type="ARBA" id="ARBA00009184"/>
    </source>
</evidence>
<dbReference type="GO" id="GO:0006564">
    <property type="term" value="P:L-serine biosynthetic process"/>
    <property type="evidence" value="ECO:0007669"/>
    <property type="project" value="UniProtKB-KW"/>
</dbReference>
<dbReference type="SFLD" id="SFLDF00029">
    <property type="entry name" value="phosphoserine_phosphatase"/>
    <property type="match status" value="1"/>
</dbReference>
<dbReference type="EC" id="3.1.3.3" evidence="4"/>
<dbReference type="Gene3D" id="3.40.50.1000">
    <property type="entry name" value="HAD superfamily/HAD-like"/>
    <property type="match status" value="1"/>
</dbReference>
<dbReference type="UniPathway" id="UPA00135">
    <property type="reaction ID" value="UER00198"/>
</dbReference>
<evidence type="ECO:0000256" key="4">
    <source>
        <dbReference type="ARBA" id="ARBA00012640"/>
    </source>
</evidence>
<dbReference type="OrthoDB" id="9792539at2"/>
<comment type="catalytic activity">
    <reaction evidence="12">
        <text>O-phospho-L-serine + H2O = L-serine + phosphate</text>
        <dbReference type="Rhea" id="RHEA:21208"/>
        <dbReference type="ChEBI" id="CHEBI:15377"/>
        <dbReference type="ChEBI" id="CHEBI:33384"/>
        <dbReference type="ChEBI" id="CHEBI:43474"/>
        <dbReference type="ChEBI" id="CHEBI:57524"/>
        <dbReference type="EC" id="3.1.3.3"/>
    </reaction>
</comment>
<dbReference type="InterPro" id="IPR023214">
    <property type="entry name" value="HAD_sf"/>
</dbReference>
<evidence type="ECO:0000256" key="13">
    <source>
        <dbReference type="ARBA" id="ARBA00048523"/>
    </source>
</evidence>
<dbReference type="GO" id="GO:0005737">
    <property type="term" value="C:cytoplasm"/>
    <property type="evidence" value="ECO:0007669"/>
    <property type="project" value="TreeGrafter"/>
</dbReference>
<dbReference type="SFLD" id="SFLDG01137">
    <property type="entry name" value="C1.6.1:_Phosphoserine_Phosphat"/>
    <property type="match status" value="1"/>
</dbReference>
<comment type="similarity">
    <text evidence="3">Belongs to the HAD-like hydrolase superfamily. SerB family.</text>
</comment>
<evidence type="ECO:0000256" key="6">
    <source>
        <dbReference type="ARBA" id="ARBA00022605"/>
    </source>
</evidence>
<feature type="active site" description="Proton donor" evidence="14">
    <location>
        <position position="85"/>
    </location>
</feature>
<dbReference type="InterPro" id="IPR050582">
    <property type="entry name" value="HAD-like_SerB"/>
</dbReference>
<dbReference type="InterPro" id="IPR004469">
    <property type="entry name" value="PSP"/>
</dbReference>
<dbReference type="RefSeq" id="WP_069205886.1">
    <property type="nucleotide sequence ID" value="NZ_CP014168.1"/>
</dbReference>
<dbReference type="PANTHER" id="PTHR43344">
    <property type="entry name" value="PHOSPHOSERINE PHOSPHATASE"/>
    <property type="match status" value="1"/>
</dbReference>
<dbReference type="SFLD" id="SFLDS00003">
    <property type="entry name" value="Haloacid_Dehalogenase"/>
    <property type="match status" value="1"/>
</dbReference>
<evidence type="ECO:0000256" key="11">
    <source>
        <dbReference type="ARBA" id="ARBA00031693"/>
    </source>
</evidence>
<dbReference type="AlphaFoldDB" id="A0A1B3ZD54"/>
<dbReference type="SUPFAM" id="SSF56784">
    <property type="entry name" value="HAD-like"/>
    <property type="match status" value="1"/>
</dbReference>